<evidence type="ECO:0008006" key="9">
    <source>
        <dbReference type="Google" id="ProtNLM"/>
    </source>
</evidence>
<evidence type="ECO:0000256" key="2">
    <source>
        <dbReference type="ARBA" id="ARBA00023125"/>
    </source>
</evidence>
<evidence type="ECO:0000313" key="7">
    <source>
        <dbReference type="EMBL" id="TGC08138.1"/>
    </source>
</evidence>
<dbReference type="PANTHER" id="PTHR30349:SF87">
    <property type="entry name" value="TRANSPOSASE A"/>
    <property type="match status" value="1"/>
</dbReference>
<keyword evidence="2 4" id="KW-0238">DNA-binding</keyword>
<dbReference type="GO" id="GO:0015074">
    <property type="term" value="P:DNA integration"/>
    <property type="evidence" value="ECO:0007669"/>
    <property type="project" value="UniProtKB-KW"/>
</dbReference>
<evidence type="ECO:0000313" key="8">
    <source>
        <dbReference type="Proteomes" id="UP000297295"/>
    </source>
</evidence>
<dbReference type="RefSeq" id="WP_135390166.1">
    <property type="nucleotide sequence ID" value="NZ_PGGK01000011.1"/>
</dbReference>
<dbReference type="InterPro" id="IPR011010">
    <property type="entry name" value="DNA_brk_join_enz"/>
</dbReference>
<protein>
    <recommendedName>
        <fullName evidence="9">Site-specific recombinase XerD</fullName>
    </recommendedName>
</protein>
<dbReference type="OrthoDB" id="144892at2157"/>
<dbReference type="Proteomes" id="UP000297295">
    <property type="component" value="Unassembled WGS sequence"/>
</dbReference>
<dbReference type="AlphaFoldDB" id="A0A4E0Q3Q3"/>
<name>A0A4E0Q3Q3_9EURY</name>
<dbReference type="PANTHER" id="PTHR30349">
    <property type="entry name" value="PHAGE INTEGRASE-RELATED"/>
    <property type="match status" value="1"/>
</dbReference>
<evidence type="ECO:0000259" key="6">
    <source>
        <dbReference type="PROSITE" id="PS51900"/>
    </source>
</evidence>
<evidence type="ECO:0000256" key="4">
    <source>
        <dbReference type="PROSITE-ProRule" id="PRU01248"/>
    </source>
</evidence>
<dbReference type="InterPro" id="IPR002104">
    <property type="entry name" value="Integrase_catalytic"/>
</dbReference>
<dbReference type="InterPro" id="IPR013762">
    <property type="entry name" value="Integrase-like_cat_sf"/>
</dbReference>
<feature type="domain" description="Tyr recombinase" evidence="5">
    <location>
        <begin position="123"/>
        <end position="303"/>
    </location>
</feature>
<evidence type="ECO:0000256" key="3">
    <source>
        <dbReference type="ARBA" id="ARBA00023172"/>
    </source>
</evidence>
<dbReference type="InterPro" id="IPR004107">
    <property type="entry name" value="Integrase_SAM-like_N"/>
</dbReference>
<accession>A0A4E0Q3Q3</accession>
<evidence type="ECO:0000259" key="5">
    <source>
        <dbReference type="PROSITE" id="PS51898"/>
    </source>
</evidence>
<organism evidence="7 8">
    <name type="scientific">Methanolobus halotolerans</name>
    <dbReference type="NCBI Taxonomy" id="2052935"/>
    <lineage>
        <taxon>Archaea</taxon>
        <taxon>Methanobacteriati</taxon>
        <taxon>Methanobacteriota</taxon>
        <taxon>Stenosarchaea group</taxon>
        <taxon>Methanomicrobia</taxon>
        <taxon>Methanosarcinales</taxon>
        <taxon>Methanosarcinaceae</taxon>
        <taxon>Methanolobus</taxon>
    </lineage>
</organism>
<comment type="caution">
    <text evidence="7">The sequence shown here is derived from an EMBL/GenBank/DDBJ whole genome shotgun (WGS) entry which is preliminary data.</text>
</comment>
<dbReference type="PROSITE" id="PS51900">
    <property type="entry name" value="CB"/>
    <property type="match status" value="1"/>
</dbReference>
<dbReference type="Pfam" id="PF00589">
    <property type="entry name" value="Phage_integrase"/>
    <property type="match status" value="1"/>
</dbReference>
<dbReference type="GO" id="GO:0006310">
    <property type="term" value="P:DNA recombination"/>
    <property type="evidence" value="ECO:0007669"/>
    <property type="project" value="UniProtKB-KW"/>
</dbReference>
<evidence type="ECO:0000256" key="1">
    <source>
        <dbReference type="ARBA" id="ARBA00022908"/>
    </source>
</evidence>
<proteinExistence type="predicted"/>
<dbReference type="InterPro" id="IPR010998">
    <property type="entry name" value="Integrase_recombinase_N"/>
</dbReference>
<dbReference type="InterPro" id="IPR044068">
    <property type="entry name" value="CB"/>
</dbReference>
<keyword evidence="1" id="KW-0229">DNA integration</keyword>
<feature type="domain" description="Core-binding (CB)" evidence="6">
    <location>
        <begin position="24"/>
        <end position="105"/>
    </location>
</feature>
<dbReference type="Gene3D" id="1.10.150.130">
    <property type="match status" value="1"/>
</dbReference>
<sequence length="399" mass="45493">MGIYDFDKYLDSAERRIYEADYSQSSKDTIFEFESQLFLEGISKARVIKYLSHCSMFAKWLDTDIKSATESDIKRVVAKIERSNLSHWSKLDYKSAIRRLYRWLGKPEMVEWISVRVKKNQTKIPEELLTEEEIKKIISAADNPRDRAIVAVLYDSGCRISEMGNMKIKHVVHDQYGAVITVNGKTGMRRVRLISSVPYLSAWLDLHPHRNNSDAYLWVGHGTTNNGNQLQYQAFRYLVRKLAKKAGIQKRVHNHLFRHSRSTELAQYLTQAQMEEHLGWVHGSNMPSVYIHMSGKQVDNALLKMHGLAKEEDAKPQLSPIKCPRCRTMNGPTSDFCCSCGMALNSVAATNIDNMQQLGMQLLLEIGAKDPKDAQELQGYLGKLKEVLSESNSTSISDE</sequence>
<dbReference type="GO" id="GO:0003677">
    <property type="term" value="F:DNA binding"/>
    <property type="evidence" value="ECO:0007669"/>
    <property type="project" value="UniProtKB-UniRule"/>
</dbReference>
<gene>
    <name evidence="7" type="ORF">CUN85_09960</name>
</gene>
<dbReference type="EMBL" id="PGGK01000011">
    <property type="protein sequence ID" value="TGC08138.1"/>
    <property type="molecule type" value="Genomic_DNA"/>
</dbReference>
<keyword evidence="3" id="KW-0233">DNA recombination</keyword>
<dbReference type="Gene3D" id="1.10.443.10">
    <property type="entry name" value="Intergrase catalytic core"/>
    <property type="match status" value="1"/>
</dbReference>
<dbReference type="Pfam" id="PF02899">
    <property type="entry name" value="Phage_int_SAM_1"/>
    <property type="match status" value="1"/>
</dbReference>
<keyword evidence="8" id="KW-1185">Reference proteome</keyword>
<reference evidence="7 8" key="1">
    <citation type="submission" date="2017-11" db="EMBL/GenBank/DDBJ databases">
        <title>Isolation and Characterization of Methanogenic Archaea from Saline Meromictic Lake at Siberia.</title>
        <authorList>
            <person name="Shen Y."/>
            <person name="Huang H.-H."/>
            <person name="Lai M.-C."/>
            <person name="Chen S.-C."/>
        </authorList>
    </citation>
    <scope>NUCLEOTIDE SEQUENCE [LARGE SCALE GENOMIC DNA]</scope>
    <source>
        <strain evidence="7 8">SY-01</strain>
    </source>
</reference>
<dbReference type="SUPFAM" id="SSF56349">
    <property type="entry name" value="DNA breaking-rejoining enzymes"/>
    <property type="match status" value="1"/>
</dbReference>
<dbReference type="InterPro" id="IPR050090">
    <property type="entry name" value="Tyrosine_recombinase_XerCD"/>
</dbReference>
<dbReference type="PROSITE" id="PS51898">
    <property type="entry name" value="TYR_RECOMBINASE"/>
    <property type="match status" value="1"/>
</dbReference>